<dbReference type="SMART" id="SM00154">
    <property type="entry name" value="ZnF_AN1"/>
    <property type="match status" value="1"/>
</dbReference>
<dbReference type="GO" id="GO:0008270">
    <property type="term" value="F:zinc ion binding"/>
    <property type="evidence" value="ECO:0007669"/>
    <property type="project" value="UniProtKB-KW"/>
</dbReference>
<evidence type="ECO:0000256" key="2">
    <source>
        <dbReference type="ARBA" id="ARBA00022771"/>
    </source>
</evidence>
<keyword evidence="3" id="KW-0862">Zinc</keyword>
<gene>
    <name evidence="7" type="ORF">BBJ29_001629</name>
    <name evidence="8" type="ORF">BBP00_00006491</name>
</gene>
<dbReference type="PROSITE" id="PS51039">
    <property type="entry name" value="ZF_AN1"/>
    <property type="match status" value="1"/>
</dbReference>
<dbReference type="EMBL" id="MBDO02000223">
    <property type="protein sequence ID" value="RLN59435.1"/>
    <property type="molecule type" value="Genomic_DNA"/>
</dbReference>
<accession>A0A3F2RMD2</accession>
<evidence type="ECO:0000259" key="6">
    <source>
        <dbReference type="PROSITE" id="PS51039"/>
    </source>
</evidence>
<evidence type="ECO:0000313" key="10">
    <source>
        <dbReference type="Proteomes" id="UP000284657"/>
    </source>
</evidence>
<protein>
    <recommendedName>
        <fullName evidence="6">AN1-type domain-containing protein</fullName>
    </recommendedName>
</protein>
<dbReference type="InterPro" id="IPR050652">
    <property type="entry name" value="AN1_A20_ZnFinger"/>
</dbReference>
<evidence type="ECO:0000256" key="5">
    <source>
        <dbReference type="SAM" id="MobiDB-lite"/>
    </source>
</evidence>
<evidence type="ECO:0000313" key="8">
    <source>
        <dbReference type="EMBL" id="RLN59435.1"/>
    </source>
</evidence>
<evidence type="ECO:0000256" key="1">
    <source>
        <dbReference type="ARBA" id="ARBA00022723"/>
    </source>
</evidence>
<dbReference type="Proteomes" id="UP000277300">
    <property type="component" value="Unassembled WGS sequence"/>
</dbReference>
<comment type="caution">
    <text evidence="8">The sequence shown here is derived from an EMBL/GenBank/DDBJ whole genome shotgun (WGS) entry which is preliminary data.</text>
</comment>
<organism evidence="8 9">
    <name type="scientific">Phytophthora kernoviae</name>
    <dbReference type="NCBI Taxonomy" id="325452"/>
    <lineage>
        <taxon>Eukaryota</taxon>
        <taxon>Sar</taxon>
        <taxon>Stramenopiles</taxon>
        <taxon>Oomycota</taxon>
        <taxon>Peronosporomycetes</taxon>
        <taxon>Peronosporales</taxon>
        <taxon>Peronosporaceae</taxon>
        <taxon>Phytophthora</taxon>
    </lineage>
</organism>
<name>A0A3F2RMD2_9STRA</name>
<dbReference type="Proteomes" id="UP000284657">
    <property type="component" value="Unassembled WGS sequence"/>
</dbReference>
<dbReference type="PANTHER" id="PTHR10634:SF67">
    <property type="entry name" value="AN1-TYPE ZINC FINGER PROTEIN 3"/>
    <property type="match status" value="1"/>
</dbReference>
<dbReference type="SUPFAM" id="SSF118310">
    <property type="entry name" value="AN1-like Zinc finger"/>
    <property type="match status" value="1"/>
</dbReference>
<dbReference type="PANTHER" id="PTHR10634">
    <property type="entry name" value="AN1-TYPE ZINC FINGER PROTEIN"/>
    <property type="match status" value="1"/>
</dbReference>
<dbReference type="EMBL" id="MBAD02001748">
    <property type="protein sequence ID" value="RLN52095.1"/>
    <property type="molecule type" value="Genomic_DNA"/>
</dbReference>
<dbReference type="InterPro" id="IPR035896">
    <property type="entry name" value="AN1-like_Znf"/>
</dbReference>
<evidence type="ECO:0000313" key="7">
    <source>
        <dbReference type="EMBL" id="RLN52095.1"/>
    </source>
</evidence>
<keyword evidence="1" id="KW-0479">Metal-binding</keyword>
<feature type="region of interest" description="Disordered" evidence="5">
    <location>
        <begin position="1"/>
        <end position="73"/>
    </location>
</feature>
<dbReference type="AlphaFoldDB" id="A0A3F2RMD2"/>
<feature type="domain" description="AN1-type" evidence="6">
    <location>
        <begin position="130"/>
        <end position="176"/>
    </location>
</feature>
<dbReference type="InterPro" id="IPR000058">
    <property type="entry name" value="Znf_AN1"/>
</dbReference>
<evidence type="ECO:0000256" key="4">
    <source>
        <dbReference type="PROSITE-ProRule" id="PRU00449"/>
    </source>
</evidence>
<evidence type="ECO:0000256" key="3">
    <source>
        <dbReference type="ARBA" id="ARBA00022833"/>
    </source>
</evidence>
<sequence>MVTKASTSSSASSDASVSAASASPTTSTSPTVVAPAPPTSTDCLKTGPSSPSSVDTSPDTDKTPVSQRYPRVPPAVLQSVKASLTFRKSCLKRSKSTVLPPSTTVTCEETKIKIPLTEHNAAAENKRPVQKNRRRCWECKKKVGLTAVTCRCDYTFCDKHRYAEEHSCAFNFKTAGKRKLEAENPLVVARKVARIN</sequence>
<dbReference type="OrthoDB" id="756206at2759"/>
<dbReference type="Pfam" id="PF01428">
    <property type="entry name" value="zf-AN1"/>
    <property type="match status" value="1"/>
</dbReference>
<feature type="compositionally biased region" description="Low complexity" evidence="5">
    <location>
        <begin position="48"/>
        <end position="57"/>
    </location>
</feature>
<keyword evidence="2 4" id="KW-0863">Zinc-finger</keyword>
<proteinExistence type="predicted"/>
<evidence type="ECO:0000313" key="9">
    <source>
        <dbReference type="Proteomes" id="UP000277300"/>
    </source>
</evidence>
<feature type="compositionally biased region" description="Low complexity" evidence="5">
    <location>
        <begin position="1"/>
        <end position="34"/>
    </location>
</feature>
<dbReference type="Gene3D" id="4.10.1110.10">
    <property type="entry name" value="AN1-like Zinc finger"/>
    <property type="match status" value="1"/>
</dbReference>
<reference evidence="9 10" key="1">
    <citation type="submission" date="2018-07" db="EMBL/GenBank/DDBJ databases">
        <title>Genome sequencing of oomycete isolates from Chile give support for New Zealand origin for Phytophthora kernoviae and make available the first Nothophytophthora sp. genome.</title>
        <authorList>
            <person name="Studholme D.J."/>
            <person name="Sanfuentes E."/>
            <person name="Panda P."/>
            <person name="Hill R."/>
            <person name="Sambles C."/>
            <person name="Grant M."/>
            <person name="Williams N.M."/>
            <person name="Mcdougal R.L."/>
        </authorList>
    </citation>
    <scope>NUCLEOTIDE SEQUENCE [LARGE SCALE GENOMIC DNA]</scope>
    <source>
        <strain evidence="8">Chile6</strain>
        <strain evidence="7">Chile7</strain>
    </source>
</reference>